<evidence type="ECO:0000313" key="2">
    <source>
        <dbReference type="EMBL" id="TBU23390.1"/>
    </source>
</evidence>
<dbReference type="PANTHER" id="PTHR33112:SF10">
    <property type="entry name" value="TOL"/>
    <property type="match status" value="1"/>
</dbReference>
<name>A0A4Q9M8G1_9APHY</name>
<organism evidence="2">
    <name type="scientific">Dichomitus squalens</name>
    <dbReference type="NCBI Taxonomy" id="114155"/>
    <lineage>
        <taxon>Eukaryota</taxon>
        <taxon>Fungi</taxon>
        <taxon>Dikarya</taxon>
        <taxon>Basidiomycota</taxon>
        <taxon>Agaricomycotina</taxon>
        <taxon>Agaricomycetes</taxon>
        <taxon>Polyporales</taxon>
        <taxon>Polyporaceae</taxon>
        <taxon>Dichomitus</taxon>
    </lineage>
</organism>
<evidence type="ECO:0000259" key="1">
    <source>
        <dbReference type="Pfam" id="PF06985"/>
    </source>
</evidence>
<dbReference type="OrthoDB" id="2757078at2759"/>
<dbReference type="EMBL" id="ML143506">
    <property type="protein sequence ID" value="TBU23390.1"/>
    <property type="molecule type" value="Genomic_DNA"/>
</dbReference>
<dbReference type="Proteomes" id="UP000292957">
    <property type="component" value="Unassembled WGS sequence"/>
</dbReference>
<feature type="domain" description="Heterokaryon incompatibility" evidence="1">
    <location>
        <begin position="289"/>
        <end position="454"/>
    </location>
</feature>
<dbReference type="InterPro" id="IPR010730">
    <property type="entry name" value="HET"/>
</dbReference>
<dbReference type="PANTHER" id="PTHR33112">
    <property type="entry name" value="DOMAIN PROTEIN, PUTATIVE-RELATED"/>
    <property type="match status" value="1"/>
</dbReference>
<accession>A0A4Q9M8G1</accession>
<sequence length="753" mass="84456">MERVKSHYPPPGLATFSPLCTMRKIDWKMLKHTTKEALRSMKAVLPCLSGDGMDTLAPEKSTLEPLQARSPTPNPQLDAGSMALIRRLCVSCWSLDFSDICSGTTLYFLFPALPNQPGCNVCDFFRALHVDIVDRLTPILADPPNTVPLNTTHRRATRVEILEQVEDAPREHKGLDLAVFEASISDTWYGNSFKQPLYIRGSKSFDMHPPKADSNGEPDAHAHGVVATWADLALARCWLRACTQNHLDCGPLIKGSATATLHPRTRFIDVRLWRLVQLDEILLPVPLEYVALSYVWGSDAYQLRMVTANLAAFKRRLPESTSTGAERLPKTIVDAMLVTRALGYRFLWVDALCIVQDSREDLEDQLTQMGAIYALATTTIAARGSRSSDTGLPGVSVPRGRIGNSDCSWDSEVAAANGLCVGAWTFHPDEQYEEKHGALADKRCYIWRGWTFQEQILSTRSLEFSPQRMVLWCGRKMSRPDSGYSGSASEMYDPHHFRHAIRRYLSQKGAASDVGGSASGIDDRWLLARWNTIRDTYSTRSLTYALDRRRAIMGTAKVLNDVIGGIDSGGHIRTNLHTELLWYLDLKTDRAQKMLVKFSRDQAPDGLFPSWSWLNLWPVTWPALGEPLPDVTVRISSHSEVTSNTAVEIDARALELRLTETLDGGRKLVYPDGSPANITVRLDSVTETGSMITCVPLARGISIMWWEQELLLLRRVEEHYVRIGMGSLPEHDSERFSEYLYSEEGQRRVIVCY</sequence>
<protein>
    <submittedName>
        <fullName evidence="2">Heterokaryon incompatibility protein-domain-containing protein</fullName>
    </submittedName>
</protein>
<gene>
    <name evidence="2" type="ORF">BD311DRAFT_84614</name>
</gene>
<reference evidence="2" key="1">
    <citation type="submission" date="2019-01" db="EMBL/GenBank/DDBJ databases">
        <title>Draft genome sequences of three monokaryotic isolates of the white-rot basidiomycete fungus Dichomitus squalens.</title>
        <authorList>
            <consortium name="DOE Joint Genome Institute"/>
            <person name="Lopez S.C."/>
            <person name="Andreopoulos B."/>
            <person name="Pangilinan J."/>
            <person name="Lipzen A."/>
            <person name="Riley R."/>
            <person name="Ahrendt S."/>
            <person name="Ng V."/>
            <person name="Barry K."/>
            <person name="Daum C."/>
            <person name="Grigoriev I.V."/>
            <person name="Hilden K.S."/>
            <person name="Makela M.R."/>
            <person name="de Vries R.P."/>
        </authorList>
    </citation>
    <scope>NUCLEOTIDE SEQUENCE [LARGE SCALE GENOMIC DNA]</scope>
    <source>
        <strain evidence="2">OM18370.1</strain>
    </source>
</reference>
<dbReference type="AlphaFoldDB" id="A0A4Q9M8G1"/>
<dbReference type="Pfam" id="PF06985">
    <property type="entry name" value="HET"/>
    <property type="match status" value="1"/>
</dbReference>
<proteinExistence type="predicted"/>